<comment type="caution">
    <text evidence="1">The sequence shown here is derived from an EMBL/GenBank/DDBJ whole genome shotgun (WGS) entry which is preliminary data.</text>
</comment>
<accession>A0A090RK70</accession>
<gene>
    <name evidence="1" type="ORF">JCM19237_272</name>
</gene>
<evidence type="ECO:0000313" key="1">
    <source>
        <dbReference type="EMBL" id="GAL07892.1"/>
    </source>
</evidence>
<reference evidence="1 2" key="1">
    <citation type="journal article" date="2014" name="Genome Announc.">
        <title>Draft Genome Sequences of Two Vibrionaceae Species, Vibrio ponticus C121 and Photobacterium aphoticum C119, Isolated as Coral Reef Microbiota.</title>
        <authorList>
            <person name="Al-saari N."/>
            <person name="Meirelles P.M."/>
            <person name="Mino S."/>
            <person name="Suda W."/>
            <person name="Oshima K."/>
            <person name="Hattori M."/>
            <person name="Ohkuma M."/>
            <person name="Thompson F.L."/>
            <person name="Gomez-Gil B."/>
            <person name="Sawabe T."/>
            <person name="Sawabe T."/>
        </authorList>
    </citation>
    <scope>NUCLEOTIDE SEQUENCE [LARGE SCALE GENOMIC DNA]</scope>
    <source>
        <strain evidence="1 2">JCM 19237</strain>
    </source>
</reference>
<organism evidence="1 2">
    <name type="scientific">Photobacterium aphoticum</name>
    <dbReference type="NCBI Taxonomy" id="754436"/>
    <lineage>
        <taxon>Bacteria</taxon>
        <taxon>Pseudomonadati</taxon>
        <taxon>Pseudomonadota</taxon>
        <taxon>Gammaproteobacteria</taxon>
        <taxon>Vibrionales</taxon>
        <taxon>Vibrionaceae</taxon>
        <taxon>Photobacterium</taxon>
    </lineage>
</organism>
<dbReference type="AlphaFoldDB" id="A0A090RK70"/>
<name>A0A090RK70_9GAMM</name>
<protein>
    <submittedName>
        <fullName evidence="1">Uncharacterized protein</fullName>
    </submittedName>
</protein>
<dbReference type="EMBL" id="BBMN01000020">
    <property type="protein sequence ID" value="GAL07892.1"/>
    <property type="molecule type" value="Genomic_DNA"/>
</dbReference>
<evidence type="ECO:0000313" key="2">
    <source>
        <dbReference type="Proteomes" id="UP000029227"/>
    </source>
</evidence>
<dbReference type="Proteomes" id="UP000029227">
    <property type="component" value="Unassembled WGS sequence"/>
</dbReference>
<proteinExistence type="predicted"/>
<sequence length="61" mass="7352">MIENIQYFIGHREWRTVTMMRVELKQPKEALSFAHFARMAGKTRLCQLIVSAYHKLWELRS</sequence>